<comment type="subcellular location">
    <subcellularLocation>
        <location evidence="1">Cell membrane</location>
        <topology evidence="1">Multi-pass membrane protein</topology>
    </subcellularLocation>
</comment>
<feature type="domain" description="Type II secretion system protein GspF" evidence="7">
    <location>
        <begin position="210"/>
        <end position="338"/>
    </location>
</feature>
<dbReference type="EMBL" id="CP000362">
    <property type="protein sequence ID" value="ABG31712.1"/>
    <property type="molecule type" value="Genomic_DNA"/>
</dbReference>
<dbReference type="Pfam" id="PF00482">
    <property type="entry name" value="T2SSF"/>
    <property type="match status" value="1"/>
</dbReference>
<evidence type="ECO:0000313" key="8">
    <source>
        <dbReference type="EMBL" id="ABG31712.1"/>
    </source>
</evidence>
<organism evidence="8 9">
    <name type="scientific">Roseobacter denitrificans (strain ATCC 33942 / OCh 114)</name>
    <name type="common">Erythrobacter sp. (strain OCh 114)</name>
    <name type="synonym">Roseobacter denitrificans</name>
    <dbReference type="NCBI Taxonomy" id="375451"/>
    <lineage>
        <taxon>Bacteria</taxon>
        <taxon>Pseudomonadati</taxon>
        <taxon>Pseudomonadota</taxon>
        <taxon>Alphaproteobacteria</taxon>
        <taxon>Rhodobacterales</taxon>
        <taxon>Roseobacteraceae</taxon>
        <taxon>Roseobacter</taxon>
    </lineage>
</organism>
<dbReference type="AlphaFoldDB" id="Q167Y1"/>
<keyword evidence="9" id="KW-1185">Reference proteome</keyword>
<evidence type="ECO:0000256" key="4">
    <source>
        <dbReference type="ARBA" id="ARBA00022989"/>
    </source>
</evidence>
<dbReference type="eggNOG" id="COG2064">
    <property type="taxonomic scope" value="Bacteria"/>
</dbReference>
<evidence type="ECO:0000256" key="3">
    <source>
        <dbReference type="ARBA" id="ARBA00022692"/>
    </source>
</evidence>
<keyword evidence="2" id="KW-1003">Cell membrane</keyword>
<name>Q167Y1_ROSDO</name>
<dbReference type="Proteomes" id="UP000007029">
    <property type="component" value="Chromosome"/>
</dbReference>
<dbReference type="HOGENOM" id="CLU_056917_0_1_5"/>
<reference evidence="8 9" key="1">
    <citation type="journal article" date="2007" name="J. Bacteriol.">
        <title>The complete genome sequence of Roseobacter denitrificans reveals a mixotrophic rather than photosynthetic metabolism.</title>
        <authorList>
            <person name="Swingley W.D."/>
            <person name="Sadekar S."/>
            <person name="Mastrian S.D."/>
            <person name="Matthies H.J."/>
            <person name="Hao J."/>
            <person name="Ramos H."/>
            <person name="Acharya C.R."/>
            <person name="Conrad A.L."/>
            <person name="Taylor H.L."/>
            <person name="Dejesa L.C."/>
            <person name="Shah M.K."/>
            <person name="O'huallachain M.E."/>
            <person name="Lince M.T."/>
            <person name="Blankenship R.E."/>
            <person name="Beatty J.T."/>
            <person name="Touchman J.W."/>
        </authorList>
    </citation>
    <scope>NUCLEOTIDE SEQUENCE [LARGE SCALE GENOMIC DNA]</scope>
    <source>
        <strain evidence="9">ATCC 33942 / OCh 114</strain>
    </source>
</reference>
<dbReference type="InterPro" id="IPR018076">
    <property type="entry name" value="T2SS_GspF_dom"/>
</dbReference>
<protein>
    <submittedName>
        <fullName evidence="8">Type II/IV secretion system protein, TadC subfamily, putative</fullName>
    </submittedName>
</protein>
<dbReference type="STRING" id="375451.RD1_2113"/>
<dbReference type="PANTHER" id="PTHR35007">
    <property type="entry name" value="INTEGRAL MEMBRANE PROTEIN-RELATED"/>
    <property type="match status" value="1"/>
</dbReference>
<evidence type="ECO:0000256" key="1">
    <source>
        <dbReference type="ARBA" id="ARBA00004651"/>
    </source>
</evidence>
<keyword evidence="3 6" id="KW-0812">Transmembrane</keyword>
<evidence type="ECO:0000313" key="9">
    <source>
        <dbReference type="Proteomes" id="UP000007029"/>
    </source>
</evidence>
<feature type="transmembrane region" description="Helical" evidence="6">
    <location>
        <begin position="138"/>
        <end position="160"/>
    </location>
</feature>
<dbReference type="PANTHER" id="PTHR35007:SF2">
    <property type="entry name" value="PILUS ASSEMBLE PROTEIN"/>
    <property type="match status" value="1"/>
</dbReference>
<keyword evidence="5 6" id="KW-0472">Membrane</keyword>
<sequence length="355" mass="39602">MFPCGHLPRVEPFCHARPDRHQSIGSEMMDFFHNINALIIEYLGPLGPVILLGTLGLIMIGVTVALMLAQPEDPIEKLKRQIQTPETNAPEQRLRQGERNEQLQRFASFLEPQDVAELSARQLMLRQAGYQSQDAVRFFHFAQFALGIAGLVLAFVYLNLLGHGEGFTTQKMMIYTIIPGAVGYYLPVYWVRRRVDARKDEITRGFPDSLDMMLVCVEAGQSLDQCIVRVSKELHASYPALAQEFDVVAYEMKAGKDKTTVLNDFGERCGVQDVSSFVTVLNQSQQFGTSIAEALRVYAEEMRDKRVMRAEEAANKLPTKMTLATMMLTVPPLLIILVGPSVHGITQLGNLGAGQ</sequence>
<feature type="transmembrane region" description="Helical" evidence="6">
    <location>
        <begin position="49"/>
        <end position="69"/>
    </location>
</feature>
<dbReference type="GO" id="GO:0005886">
    <property type="term" value="C:plasma membrane"/>
    <property type="evidence" value="ECO:0007669"/>
    <property type="project" value="UniProtKB-SubCell"/>
</dbReference>
<dbReference type="KEGG" id="rde:RD1_2113"/>
<evidence type="ECO:0000256" key="6">
    <source>
        <dbReference type="SAM" id="Phobius"/>
    </source>
</evidence>
<keyword evidence="4 6" id="KW-1133">Transmembrane helix</keyword>
<accession>Q167Y1</accession>
<evidence type="ECO:0000256" key="2">
    <source>
        <dbReference type="ARBA" id="ARBA00022475"/>
    </source>
</evidence>
<feature type="transmembrane region" description="Helical" evidence="6">
    <location>
        <begin position="172"/>
        <end position="191"/>
    </location>
</feature>
<evidence type="ECO:0000259" key="7">
    <source>
        <dbReference type="Pfam" id="PF00482"/>
    </source>
</evidence>
<gene>
    <name evidence="8" type="ordered locus">RD1_2113</name>
</gene>
<proteinExistence type="predicted"/>
<evidence type="ECO:0000256" key="5">
    <source>
        <dbReference type="ARBA" id="ARBA00023136"/>
    </source>
</evidence>